<dbReference type="HOGENOM" id="CLU_072842_0_0_1"/>
<accession>A0A0C3BFF6</accession>
<dbReference type="STRING" id="686832.A0A0C3BFF6"/>
<reference evidence="3" key="2">
    <citation type="submission" date="2015-01" db="EMBL/GenBank/DDBJ databases">
        <title>Evolutionary Origins and Diversification of the Mycorrhizal Mutualists.</title>
        <authorList>
            <consortium name="DOE Joint Genome Institute"/>
            <consortium name="Mycorrhizal Genomics Consortium"/>
            <person name="Kohler A."/>
            <person name="Kuo A."/>
            <person name="Nagy L.G."/>
            <person name="Floudas D."/>
            <person name="Copeland A."/>
            <person name="Barry K.W."/>
            <person name="Cichocki N."/>
            <person name="Veneault-Fourrey C."/>
            <person name="LaButti K."/>
            <person name="Lindquist E.A."/>
            <person name="Lipzen A."/>
            <person name="Lundell T."/>
            <person name="Morin E."/>
            <person name="Murat C."/>
            <person name="Riley R."/>
            <person name="Ohm R."/>
            <person name="Sun H."/>
            <person name="Tunlid A."/>
            <person name="Henrissat B."/>
            <person name="Grigoriev I.V."/>
            <person name="Hibbett D.S."/>
            <person name="Martin F."/>
        </authorList>
    </citation>
    <scope>NUCLEOTIDE SEQUENCE [LARGE SCALE GENOMIC DNA]</scope>
    <source>
        <strain evidence="3">h7</strain>
    </source>
</reference>
<evidence type="ECO:0000256" key="1">
    <source>
        <dbReference type="SAM" id="MobiDB-lite"/>
    </source>
</evidence>
<feature type="compositionally biased region" description="Low complexity" evidence="1">
    <location>
        <begin position="15"/>
        <end position="30"/>
    </location>
</feature>
<sequence length="337" mass="36984">MGPSNKKTHGRAKKAATTPPCTAEIASPLSASSTAPTTRVAFREFIELADLESIKLFLTAAAATPDGENLKLLWARAFKEGFLMGQGSSADTLEEKLEEARNQGFKEGSSSKVDLFEAGYDEGRRDEQGDWIIEGHGQHCGFQPTTVREDSSIQTDEPPPHVDAKPLPQTLCSTPNTANSAVQTTLLSIQDASSQTLPHPSLIPDSVHATSAPPSSINWADDAASLPISPSCPPPRDLSVLRSSSPKPFSSLQRRNKWSQAHFSEPFCNHKPFRPIHRQTFSRRHFRPSRFSSTSFWPSQYPSRGPQFASTSALNWEDDPRLLELSRALNALGWVRP</sequence>
<feature type="compositionally biased region" description="Polar residues" evidence="1">
    <location>
        <begin position="241"/>
        <end position="255"/>
    </location>
</feature>
<dbReference type="OrthoDB" id="3066047at2759"/>
<proteinExistence type="predicted"/>
<dbReference type="AlphaFoldDB" id="A0A0C3BFF6"/>
<dbReference type="Proteomes" id="UP000053424">
    <property type="component" value="Unassembled WGS sequence"/>
</dbReference>
<keyword evidence="3" id="KW-1185">Reference proteome</keyword>
<feature type="region of interest" description="Disordered" evidence="1">
    <location>
        <begin position="191"/>
        <end position="215"/>
    </location>
</feature>
<gene>
    <name evidence="2" type="ORF">M413DRAFT_32457</name>
</gene>
<feature type="region of interest" description="Disordered" evidence="1">
    <location>
        <begin position="143"/>
        <end position="176"/>
    </location>
</feature>
<protein>
    <submittedName>
        <fullName evidence="2">Uncharacterized protein</fullName>
    </submittedName>
</protein>
<dbReference type="EMBL" id="KN831819">
    <property type="protein sequence ID" value="KIM35515.1"/>
    <property type="molecule type" value="Genomic_DNA"/>
</dbReference>
<feature type="region of interest" description="Disordered" evidence="1">
    <location>
        <begin position="228"/>
        <end position="255"/>
    </location>
</feature>
<feature type="compositionally biased region" description="Basic residues" evidence="1">
    <location>
        <begin position="1"/>
        <end position="14"/>
    </location>
</feature>
<feature type="region of interest" description="Disordered" evidence="1">
    <location>
        <begin position="1"/>
        <end position="30"/>
    </location>
</feature>
<name>A0A0C3BFF6_HEBCY</name>
<organism evidence="2 3">
    <name type="scientific">Hebeloma cylindrosporum</name>
    <dbReference type="NCBI Taxonomy" id="76867"/>
    <lineage>
        <taxon>Eukaryota</taxon>
        <taxon>Fungi</taxon>
        <taxon>Dikarya</taxon>
        <taxon>Basidiomycota</taxon>
        <taxon>Agaricomycotina</taxon>
        <taxon>Agaricomycetes</taxon>
        <taxon>Agaricomycetidae</taxon>
        <taxon>Agaricales</taxon>
        <taxon>Agaricineae</taxon>
        <taxon>Hymenogastraceae</taxon>
        <taxon>Hebeloma</taxon>
    </lineage>
</organism>
<evidence type="ECO:0000313" key="2">
    <source>
        <dbReference type="EMBL" id="KIM35515.1"/>
    </source>
</evidence>
<reference evidence="2 3" key="1">
    <citation type="submission" date="2014-04" db="EMBL/GenBank/DDBJ databases">
        <authorList>
            <consortium name="DOE Joint Genome Institute"/>
            <person name="Kuo A."/>
            <person name="Gay G."/>
            <person name="Dore J."/>
            <person name="Kohler A."/>
            <person name="Nagy L.G."/>
            <person name="Floudas D."/>
            <person name="Copeland A."/>
            <person name="Barry K.W."/>
            <person name="Cichocki N."/>
            <person name="Veneault-Fourrey C."/>
            <person name="LaButti K."/>
            <person name="Lindquist E.A."/>
            <person name="Lipzen A."/>
            <person name="Lundell T."/>
            <person name="Morin E."/>
            <person name="Murat C."/>
            <person name="Sun H."/>
            <person name="Tunlid A."/>
            <person name="Henrissat B."/>
            <person name="Grigoriev I.V."/>
            <person name="Hibbett D.S."/>
            <person name="Martin F."/>
            <person name="Nordberg H.P."/>
            <person name="Cantor M.N."/>
            <person name="Hua S.X."/>
        </authorList>
    </citation>
    <scope>NUCLEOTIDE SEQUENCE [LARGE SCALE GENOMIC DNA]</scope>
    <source>
        <strain evidence="3">h7</strain>
    </source>
</reference>
<evidence type="ECO:0000313" key="3">
    <source>
        <dbReference type="Proteomes" id="UP000053424"/>
    </source>
</evidence>